<gene>
    <name evidence="2" type="ORF">ACFQY0_10430</name>
</gene>
<reference evidence="3" key="1">
    <citation type="journal article" date="2019" name="Int. J. Syst. Evol. Microbiol.">
        <title>The Global Catalogue of Microorganisms (GCM) 10K type strain sequencing project: providing services to taxonomists for standard genome sequencing and annotation.</title>
        <authorList>
            <consortium name="The Broad Institute Genomics Platform"/>
            <consortium name="The Broad Institute Genome Sequencing Center for Infectious Disease"/>
            <person name="Wu L."/>
            <person name="Ma J."/>
        </authorList>
    </citation>
    <scope>NUCLEOTIDE SEQUENCE [LARGE SCALE GENOMIC DNA]</scope>
    <source>
        <strain evidence="3">CGMCC 4.1467</strain>
    </source>
</reference>
<accession>A0ABW2L8K6</accession>
<feature type="region of interest" description="Disordered" evidence="1">
    <location>
        <begin position="1"/>
        <end position="23"/>
    </location>
</feature>
<proteinExistence type="predicted"/>
<evidence type="ECO:0000313" key="3">
    <source>
        <dbReference type="Proteomes" id="UP001596472"/>
    </source>
</evidence>
<protein>
    <submittedName>
        <fullName evidence="2">Uncharacterized protein</fullName>
    </submittedName>
</protein>
<comment type="caution">
    <text evidence="2">The sequence shown here is derived from an EMBL/GenBank/DDBJ whole genome shotgun (WGS) entry which is preliminary data.</text>
</comment>
<dbReference type="Proteomes" id="UP001596472">
    <property type="component" value="Unassembled WGS sequence"/>
</dbReference>
<evidence type="ECO:0000256" key="1">
    <source>
        <dbReference type="SAM" id="MobiDB-lite"/>
    </source>
</evidence>
<name>A0ABW2L8K6_9BACT</name>
<evidence type="ECO:0000313" key="2">
    <source>
        <dbReference type="EMBL" id="MFC7337594.1"/>
    </source>
</evidence>
<dbReference type="EMBL" id="JBHTBS010000004">
    <property type="protein sequence ID" value="MFC7337594.1"/>
    <property type="molecule type" value="Genomic_DNA"/>
</dbReference>
<organism evidence="2 3">
    <name type="scientific">Haloferula chungangensis</name>
    <dbReference type="NCBI Taxonomy" id="1048331"/>
    <lineage>
        <taxon>Bacteria</taxon>
        <taxon>Pseudomonadati</taxon>
        <taxon>Verrucomicrobiota</taxon>
        <taxon>Verrucomicrobiia</taxon>
        <taxon>Verrucomicrobiales</taxon>
        <taxon>Verrucomicrobiaceae</taxon>
        <taxon>Haloferula</taxon>
    </lineage>
</organism>
<keyword evidence="3" id="KW-1185">Reference proteome</keyword>
<sequence length="54" mass="5606">MAGSSTASRTTTAPGTTATATTKGVAPCKCLRYEEKYPAEEGGKFGKNFHGSIH</sequence>